<name>A0A6L5QBG6_9BURK</name>
<evidence type="ECO:0000313" key="2">
    <source>
        <dbReference type="EMBL" id="MRX06940.1"/>
    </source>
</evidence>
<evidence type="ECO:0000256" key="1">
    <source>
        <dbReference type="SAM" id="SignalP"/>
    </source>
</evidence>
<accession>A0A6L5QBG6</accession>
<keyword evidence="3" id="KW-1185">Reference proteome</keyword>
<dbReference type="AlphaFoldDB" id="A0A6L5QBG6"/>
<feature type="signal peptide" evidence="1">
    <location>
        <begin position="1"/>
        <end position="21"/>
    </location>
</feature>
<protein>
    <recommendedName>
        <fullName evidence="4">DUF1311 domain-containing protein</fullName>
    </recommendedName>
</protein>
<proteinExistence type="predicted"/>
<evidence type="ECO:0000313" key="3">
    <source>
        <dbReference type="Proteomes" id="UP000481037"/>
    </source>
</evidence>
<keyword evidence="1" id="KW-0732">Signal</keyword>
<comment type="caution">
    <text evidence="2">The sequence shown here is derived from an EMBL/GenBank/DDBJ whole genome shotgun (WGS) entry which is preliminary data.</text>
</comment>
<feature type="chain" id="PRO_5027072617" description="DUF1311 domain-containing protein" evidence="1">
    <location>
        <begin position="22"/>
        <end position="146"/>
    </location>
</feature>
<dbReference type="EMBL" id="WKJM01000002">
    <property type="protein sequence ID" value="MRX06940.1"/>
    <property type="molecule type" value="Genomic_DNA"/>
</dbReference>
<sequence>MKMQHILFVAALALSSAAAHADVETVIVPSPAVHCVQPSIPAMSSSTVGVKRVARQIAQWRECTGELMARDRSEETQAAIAVVEARVAAWMNATARYNNGQAQGRVAQTQMERDWREAYVTRTGSYAGVRYNAPAPDNANWLEVTQ</sequence>
<dbReference type="Proteomes" id="UP000481037">
    <property type="component" value="Unassembled WGS sequence"/>
</dbReference>
<gene>
    <name evidence="2" type="ORF">GJ697_03725</name>
</gene>
<evidence type="ECO:0008006" key="4">
    <source>
        <dbReference type="Google" id="ProtNLM"/>
    </source>
</evidence>
<reference evidence="2 3" key="1">
    <citation type="submission" date="2019-11" db="EMBL/GenBank/DDBJ databases">
        <title>Novel species isolated from a subtropical stream in China.</title>
        <authorList>
            <person name="Lu H."/>
        </authorList>
    </citation>
    <scope>NUCLEOTIDE SEQUENCE [LARGE SCALE GENOMIC DNA]</scope>
    <source>
        <strain evidence="2 3">FT25W</strain>
    </source>
</reference>
<organism evidence="2 3">
    <name type="scientific">Duganella alba</name>
    <dbReference type="NCBI Taxonomy" id="2666081"/>
    <lineage>
        <taxon>Bacteria</taxon>
        <taxon>Pseudomonadati</taxon>
        <taxon>Pseudomonadota</taxon>
        <taxon>Betaproteobacteria</taxon>
        <taxon>Burkholderiales</taxon>
        <taxon>Oxalobacteraceae</taxon>
        <taxon>Telluria group</taxon>
        <taxon>Duganella</taxon>
    </lineage>
</organism>
<dbReference type="RefSeq" id="WP_154363578.1">
    <property type="nucleotide sequence ID" value="NZ_WKJM01000002.1"/>
</dbReference>